<dbReference type="OrthoDB" id="2110994at2759"/>
<name>A0A136INK1_9PEZI</name>
<evidence type="ECO:0000313" key="1">
    <source>
        <dbReference type="EMBL" id="KXJ86522.1"/>
    </source>
</evidence>
<keyword evidence="2" id="KW-1185">Reference proteome</keyword>
<dbReference type="AlphaFoldDB" id="A0A136INK1"/>
<protein>
    <submittedName>
        <fullName evidence="1">Uncharacterized protein</fullName>
    </submittedName>
</protein>
<dbReference type="Proteomes" id="UP000070501">
    <property type="component" value="Unassembled WGS sequence"/>
</dbReference>
<sequence>MQLQLLGKVTTYAVTSFLGWTGQIQDTPGESSLRQLNTLMHTHYTSAKKEALALAGPVIVADAFRVTLVQHDRRETVSYMDDLTNDLKAMAHVPLAITVVTQNEADDALFRLPEPKRRVLADYRAALKRASDNLDAAGFSTHQHKRQERIVQAADTALEALTSESGMSRAAFEAFANTTAPLAMDNVRDAAIRMLDAINAQVTEWRRTALAAEHAWAHLRVVVVSPHMPRRGALAGQYFERMMLHARQDPDGEGPAVDESRVLYMEDNFRTGVDSALNLLATHIVDSSVGTALLGDAGRLHRDILADAAARHLDEMDLPTWP</sequence>
<dbReference type="InParanoid" id="A0A136INK1"/>
<gene>
    <name evidence="1" type="ORF">Micbo1qcDRAFT_219063</name>
</gene>
<reference evidence="2" key="1">
    <citation type="submission" date="2016-02" db="EMBL/GenBank/DDBJ databases">
        <title>Draft genome sequence of Microdochium bolleyi, a fungal endophyte of beachgrass.</title>
        <authorList>
            <consortium name="DOE Joint Genome Institute"/>
            <person name="David A.S."/>
            <person name="May G."/>
            <person name="Haridas S."/>
            <person name="Lim J."/>
            <person name="Wang M."/>
            <person name="Labutti K."/>
            <person name="Lipzen A."/>
            <person name="Barry K."/>
            <person name="Grigoriev I.V."/>
        </authorList>
    </citation>
    <scope>NUCLEOTIDE SEQUENCE [LARGE SCALE GENOMIC DNA]</scope>
    <source>
        <strain evidence="2">J235TASD1</strain>
    </source>
</reference>
<proteinExistence type="predicted"/>
<dbReference type="EMBL" id="KQ964267">
    <property type="protein sequence ID" value="KXJ86522.1"/>
    <property type="molecule type" value="Genomic_DNA"/>
</dbReference>
<accession>A0A136INK1</accession>
<organism evidence="1 2">
    <name type="scientific">Microdochium bolleyi</name>
    <dbReference type="NCBI Taxonomy" id="196109"/>
    <lineage>
        <taxon>Eukaryota</taxon>
        <taxon>Fungi</taxon>
        <taxon>Dikarya</taxon>
        <taxon>Ascomycota</taxon>
        <taxon>Pezizomycotina</taxon>
        <taxon>Sordariomycetes</taxon>
        <taxon>Xylariomycetidae</taxon>
        <taxon>Xylariales</taxon>
        <taxon>Microdochiaceae</taxon>
        <taxon>Microdochium</taxon>
    </lineage>
</organism>
<evidence type="ECO:0000313" key="2">
    <source>
        <dbReference type="Proteomes" id="UP000070501"/>
    </source>
</evidence>